<dbReference type="InterPro" id="IPR052156">
    <property type="entry name" value="BCAA_Transport_ATP-bd_LivF"/>
</dbReference>
<accession>A0ABU0F9L2</accession>
<evidence type="ECO:0000256" key="5">
    <source>
        <dbReference type="ARBA" id="ARBA00022970"/>
    </source>
</evidence>
<comment type="similarity">
    <text evidence="1">Belongs to the ABC transporter superfamily.</text>
</comment>
<keyword evidence="5" id="KW-0029">Amino-acid transport</keyword>
<dbReference type="EMBL" id="JAUSVK010000001">
    <property type="protein sequence ID" value="MDQ0391303.1"/>
    <property type="molecule type" value="Genomic_DNA"/>
</dbReference>
<evidence type="ECO:0000313" key="7">
    <source>
        <dbReference type="EMBL" id="MDQ0391303.1"/>
    </source>
</evidence>
<dbReference type="Proteomes" id="UP001237448">
    <property type="component" value="Unassembled WGS sequence"/>
</dbReference>
<evidence type="ECO:0000256" key="2">
    <source>
        <dbReference type="ARBA" id="ARBA00022448"/>
    </source>
</evidence>
<organism evidence="7 8">
    <name type="scientific">Labrys monachus</name>
    <dbReference type="NCBI Taxonomy" id="217067"/>
    <lineage>
        <taxon>Bacteria</taxon>
        <taxon>Pseudomonadati</taxon>
        <taxon>Pseudomonadota</taxon>
        <taxon>Alphaproteobacteria</taxon>
        <taxon>Hyphomicrobiales</taxon>
        <taxon>Xanthobacteraceae</taxon>
        <taxon>Labrys</taxon>
    </lineage>
</organism>
<feature type="domain" description="ABC transporter" evidence="6">
    <location>
        <begin position="5"/>
        <end position="228"/>
    </location>
</feature>
<dbReference type="Pfam" id="PF00005">
    <property type="entry name" value="ABC_tran"/>
    <property type="match status" value="1"/>
</dbReference>
<dbReference type="InterPro" id="IPR003439">
    <property type="entry name" value="ABC_transporter-like_ATP-bd"/>
</dbReference>
<dbReference type="PANTHER" id="PTHR43820:SF4">
    <property type="entry name" value="HIGH-AFFINITY BRANCHED-CHAIN AMINO ACID TRANSPORT ATP-BINDING PROTEIN LIVF"/>
    <property type="match status" value="1"/>
</dbReference>
<dbReference type="Gene3D" id="3.40.50.300">
    <property type="entry name" value="P-loop containing nucleotide triphosphate hydrolases"/>
    <property type="match status" value="1"/>
</dbReference>
<dbReference type="SMART" id="SM00382">
    <property type="entry name" value="AAA"/>
    <property type="match status" value="1"/>
</dbReference>
<keyword evidence="2" id="KW-0813">Transport</keyword>
<dbReference type="PROSITE" id="PS00211">
    <property type="entry name" value="ABC_TRANSPORTER_1"/>
    <property type="match status" value="1"/>
</dbReference>
<protein>
    <submittedName>
        <fullName evidence="7">Branched-chain amino acid transport system ATP-binding protein</fullName>
    </submittedName>
</protein>
<keyword evidence="3" id="KW-0547">Nucleotide-binding</keyword>
<dbReference type="PROSITE" id="PS50893">
    <property type="entry name" value="ABC_TRANSPORTER_2"/>
    <property type="match status" value="1"/>
</dbReference>
<dbReference type="RefSeq" id="WP_307423394.1">
    <property type="nucleotide sequence ID" value="NZ_JAUSVK010000001.1"/>
</dbReference>
<dbReference type="InterPro" id="IPR027417">
    <property type="entry name" value="P-loop_NTPase"/>
</dbReference>
<dbReference type="InterPro" id="IPR017871">
    <property type="entry name" value="ABC_transporter-like_CS"/>
</dbReference>
<sequence>MSTILSVQNVSSRFGGGLKLSGVSLEVRQGEFVSILGANGAGKTTLLGIISGLFAPVSGKVLLEGRDITALPPHRAVRAGVALAPQNHPIFETMTVDENLAVGGGLPGAEIFELFPNLAAKRGQSAGRLSGGERQMLSMAQALLTKPRICLFDEPSSGLAPKIVQQVFATIRHLVDNGLTVLMVEQNAKTALQISDRAYVMEQGRIVLEGASRDIAMNGHVQRAYLGF</sequence>
<gene>
    <name evidence="7" type="ORF">J3R73_001095</name>
</gene>
<dbReference type="GO" id="GO:0005524">
    <property type="term" value="F:ATP binding"/>
    <property type="evidence" value="ECO:0007669"/>
    <property type="project" value="UniProtKB-KW"/>
</dbReference>
<dbReference type="CDD" id="cd03224">
    <property type="entry name" value="ABC_TM1139_LivF_branched"/>
    <property type="match status" value="1"/>
</dbReference>
<name>A0ABU0F9L2_9HYPH</name>
<dbReference type="PANTHER" id="PTHR43820">
    <property type="entry name" value="HIGH-AFFINITY BRANCHED-CHAIN AMINO ACID TRANSPORT ATP-BINDING PROTEIN LIVF"/>
    <property type="match status" value="1"/>
</dbReference>
<reference evidence="7 8" key="1">
    <citation type="submission" date="2023-07" db="EMBL/GenBank/DDBJ databases">
        <title>Genomic Encyclopedia of Type Strains, Phase IV (KMG-IV): sequencing the most valuable type-strain genomes for metagenomic binning, comparative biology and taxonomic classification.</title>
        <authorList>
            <person name="Goeker M."/>
        </authorList>
    </citation>
    <scope>NUCLEOTIDE SEQUENCE [LARGE SCALE GENOMIC DNA]</scope>
    <source>
        <strain evidence="7 8">DSM 5896</strain>
    </source>
</reference>
<comment type="caution">
    <text evidence="7">The sequence shown here is derived from an EMBL/GenBank/DDBJ whole genome shotgun (WGS) entry which is preliminary data.</text>
</comment>
<evidence type="ECO:0000259" key="6">
    <source>
        <dbReference type="PROSITE" id="PS50893"/>
    </source>
</evidence>
<evidence type="ECO:0000256" key="1">
    <source>
        <dbReference type="ARBA" id="ARBA00005417"/>
    </source>
</evidence>
<keyword evidence="8" id="KW-1185">Reference proteome</keyword>
<dbReference type="SUPFAM" id="SSF52540">
    <property type="entry name" value="P-loop containing nucleoside triphosphate hydrolases"/>
    <property type="match status" value="1"/>
</dbReference>
<proteinExistence type="inferred from homology"/>
<dbReference type="InterPro" id="IPR003593">
    <property type="entry name" value="AAA+_ATPase"/>
</dbReference>
<evidence type="ECO:0000313" key="8">
    <source>
        <dbReference type="Proteomes" id="UP001237448"/>
    </source>
</evidence>
<keyword evidence="4 7" id="KW-0067">ATP-binding</keyword>
<evidence type="ECO:0000256" key="3">
    <source>
        <dbReference type="ARBA" id="ARBA00022741"/>
    </source>
</evidence>
<evidence type="ECO:0000256" key="4">
    <source>
        <dbReference type="ARBA" id="ARBA00022840"/>
    </source>
</evidence>